<organism evidence="1">
    <name type="scientific">viral metagenome</name>
    <dbReference type="NCBI Taxonomy" id="1070528"/>
    <lineage>
        <taxon>unclassified sequences</taxon>
        <taxon>metagenomes</taxon>
        <taxon>organismal metagenomes</taxon>
    </lineage>
</organism>
<reference evidence="1" key="1">
    <citation type="journal article" date="2020" name="Nature">
        <title>Giant virus diversity and host interactions through global metagenomics.</title>
        <authorList>
            <person name="Schulz F."/>
            <person name="Roux S."/>
            <person name="Paez-Espino D."/>
            <person name="Jungbluth S."/>
            <person name="Walsh D.A."/>
            <person name="Denef V.J."/>
            <person name="McMahon K.D."/>
            <person name="Konstantinidis K.T."/>
            <person name="Eloe-Fadrosh E.A."/>
            <person name="Kyrpides N.C."/>
            <person name="Woyke T."/>
        </authorList>
    </citation>
    <scope>NUCLEOTIDE SEQUENCE</scope>
    <source>
        <strain evidence="1">GVMAG-M-3300023184-177</strain>
    </source>
</reference>
<protein>
    <submittedName>
        <fullName evidence="1">Uncharacterized protein</fullName>
    </submittedName>
</protein>
<sequence length="107" mass="12794">MKSIGINKVYYSIENNIVFEKVSQMISINSSNMWKVADRIHYNAPNDVINYYKNIVQKMPQILRRINADHFVRYIYRETDGCNYKFKKDKLFIYINDIILGEFSIVN</sequence>
<name>A0A6C0HVA7_9ZZZZ</name>
<dbReference type="AlphaFoldDB" id="A0A6C0HVA7"/>
<evidence type="ECO:0000313" key="1">
    <source>
        <dbReference type="EMBL" id="QHT84452.1"/>
    </source>
</evidence>
<dbReference type="EMBL" id="MN740018">
    <property type="protein sequence ID" value="QHT84452.1"/>
    <property type="molecule type" value="Genomic_DNA"/>
</dbReference>
<accession>A0A6C0HVA7</accession>
<proteinExistence type="predicted"/>